<evidence type="ECO:0000259" key="2">
    <source>
        <dbReference type="Pfam" id="PF08719"/>
    </source>
</evidence>
<protein>
    <submittedName>
        <fullName evidence="6">NADAR domain-containing protein</fullName>
    </submittedName>
</protein>
<evidence type="ECO:0000313" key="6">
    <source>
        <dbReference type="WBParaSite" id="Gr19_v10_g17493.t1"/>
    </source>
</evidence>
<dbReference type="InterPro" id="IPR037238">
    <property type="entry name" value="YbiA-like_sf"/>
</dbReference>
<dbReference type="InterPro" id="IPR055937">
    <property type="entry name" value="DUF7515"/>
</dbReference>
<feature type="compositionally biased region" description="Basic and acidic residues" evidence="1">
    <location>
        <begin position="590"/>
        <end position="599"/>
    </location>
</feature>
<feature type="compositionally biased region" description="Low complexity" evidence="1">
    <location>
        <begin position="452"/>
        <end position="468"/>
    </location>
</feature>
<feature type="region of interest" description="Disordered" evidence="1">
    <location>
        <begin position="66"/>
        <end position="87"/>
    </location>
</feature>
<name>A0A914HJL4_GLORO</name>
<feature type="domain" description="DUF7516" evidence="4">
    <location>
        <begin position="214"/>
        <end position="299"/>
    </location>
</feature>
<dbReference type="SUPFAM" id="SSF143990">
    <property type="entry name" value="YbiA-like"/>
    <property type="match status" value="1"/>
</dbReference>
<dbReference type="AlphaFoldDB" id="A0A914HJL4"/>
<feature type="region of interest" description="Disordered" evidence="1">
    <location>
        <begin position="575"/>
        <end position="599"/>
    </location>
</feature>
<evidence type="ECO:0000313" key="5">
    <source>
        <dbReference type="Proteomes" id="UP000887572"/>
    </source>
</evidence>
<feature type="domain" description="DUF7515" evidence="3">
    <location>
        <begin position="95"/>
        <end position="173"/>
    </location>
</feature>
<dbReference type="Pfam" id="PF08719">
    <property type="entry name" value="NADAR"/>
    <property type="match status" value="1"/>
</dbReference>
<dbReference type="CDD" id="cd15457">
    <property type="entry name" value="NADAR"/>
    <property type="match status" value="1"/>
</dbReference>
<sequence length="1048" mass="119215">MPNIFDQFANGNKGRSSTVVAARPVDHHSFSRTNVQFDDDIGLPMLDDMASNSTTTTIWDEMEHELRSQVPQDPTPPGNGMQEAELSQEEKRIKLKAIQEELLFTLASRCNGYANLEDLKRDFQIDSGYIAERVAGEHGYHKFEDFANSDLMKSVIKLSVIDGQPTYVPRDCTRFKHIRDEQMVSNDCTVKKEDDEEMEKLARALLPENAEQFIKGKKIILKILYDLGGETSQVLWVRIQEQYKLETGKELAGQELRNLFQRDKAIKILTKYFQGDINVWDTDSGGQYWLQLKRPYREIMQSFDEMIRAQKEAVNRYRTNKRRPHFTSNKAGKPLKLTLEERFPPANSLFTPQIDQSVFLEQGTSKSVAKPPPKSTGPVYDPRAVDDDIGLELPPTNHSINKPKFQIPSDAIKPKLDGTGNNSSPNQKSAQKTGFDWDGDSLTHYDEDVDQNQKTNAKSSSSSKANVNNKKKVKGIAYTSRDKGTYTDSEEEADNDDDARSDVTLMPRKDLPQNEGGSRRRAAFDDVLNEPPTSNNQTNTFAADDRPNGPNPVGHQKNIQKYMKTLMEQKGPIPNRPPNSSIFNSGQVTSDRKQPLMSSADDKNVVDNMETDISVAVPPGGVPDGHSQSDKRQAPNCGPNFESFPSNWDSRRLNVREEVHPCEPLRPGPAFSMYSRPSTDSPKGFQLMEHVEQLRNIANKNGLSHETRFDEGSFSFRRGDKLLIFTEFNEEKVRGSWHNSGRIYNERYYPKVDWEMFCATIRGLLCDTFVSLSNMADSRLQLPFESDSSSGSTGSLNGLPSSAHSKKFSWGCPPSFDNREKFVEWGTPPDFARENPKTRGNSFVSPLARKWVLPEVPDKFRTGGGAPFPLFKRTVDGRAFLCFFTKVYAFSNHHPAVFRIEDSLFCCSEQYYMWRKTKHFGFDRAAEEIMEMQHAGTIKRLGTADTLRERRRIGMEPNSREFDHDEWREVKEEIMLTALRAKFTQNAKMLRMLVDTCDAVLVEASPTDTYWGVGRAIDSEEIEDPQKWRGTNRLGILLQRLRMELQYS</sequence>
<dbReference type="Pfam" id="PF24359">
    <property type="entry name" value="DUF7515"/>
    <property type="match status" value="1"/>
</dbReference>
<feature type="compositionally biased region" description="Acidic residues" evidence="1">
    <location>
        <begin position="488"/>
        <end position="499"/>
    </location>
</feature>
<evidence type="ECO:0000259" key="3">
    <source>
        <dbReference type="Pfam" id="PF24359"/>
    </source>
</evidence>
<dbReference type="WBParaSite" id="Gr19_v10_g17493.t1">
    <property type="protein sequence ID" value="Gr19_v10_g17493.t1"/>
    <property type="gene ID" value="Gr19_v10_g17493"/>
</dbReference>
<dbReference type="InterPro" id="IPR012816">
    <property type="entry name" value="NADAR"/>
</dbReference>
<dbReference type="NCBIfam" id="TIGR02464">
    <property type="entry name" value="ribofla_fusion"/>
    <property type="match status" value="1"/>
</dbReference>
<feature type="domain" description="NADAR" evidence="2">
    <location>
        <begin position="886"/>
        <end position="1046"/>
    </location>
</feature>
<feature type="compositionally biased region" description="Polar residues" evidence="1">
    <location>
        <begin position="578"/>
        <end position="589"/>
    </location>
</feature>
<feature type="compositionally biased region" description="Polar residues" evidence="1">
    <location>
        <begin position="419"/>
        <end position="432"/>
    </location>
</feature>
<dbReference type="InterPro" id="IPR055938">
    <property type="entry name" value="DUF7516"/>
</dbReference>
<evidence type="ECO:0000259" key="4">
    <source>
        <dbReference type="Pfam" id="PF24360"/>
    </source>
</evidence>
<keyword evidence="5" id="KW-1185">Reference proteome</keyword>
<proteinExistence type="predicted"/>
<reference evidence="6" key="1">
    <citation type="submission" date="2022-11" db="UniProtKB">
        <authorList>
            <consortium name="WormBaseParasite"/>
        </authorList>
    </citation>
    <scope>IDENTIFICATION</scope>
</reference>
<dbReference type="Proteomes" id="UP000887572">
    <property type="component" value="Unplaced"/>
</dbReference>
<dbReference type="Gene3D" id="1.10.357.40">
    <property type="entry name" value="YbiA-like"/>
    <property type="match status" value="1"/>
</dbReference>
<organism evidence="5 6">
    <name type="scientific">Globodera rostochiensis</name>
    <name type="common">Golden nematode worm</name>
    <name type="synonym">Heterodera rostochiensis</name>
    <dbReference type="NCBI Taxonomy" id="31243"/>
    <lineage>
        <taxon>Eukaryota</taxon>
        <taxon>Metazoa</taxon>
        <taxon>Ecdysozoa</taxon>
        <taxon>Nematoda</taxon>
        <taxon>Chromadorea</taxon>
        <taxon>Rhabditida</taxon>
        <taxon>Tylenchina</taxon>
        <taxon>Tylenchomorpha</taxon>
        <taxon>Tylenchoidea</taxon>
        <taxon>Heteroderidae</taxon>
        <taxon>Heteroderinae</taxon>
        <taxon>Globodera</taxon>
    </lineage>
</organism>
<feature type="region of interest" description="Disordered" evidence="1">
    <location>
        <begin position="618"/>
        <end position="645"/>
    </location>
</feature>
<feature type="compositionally biased region" description="Polar residues" evidence="1">
    <location>
        <begin position="531"/>
        <end position="541"/>
    </location>
</feature>
<accession>A0A914HJL4</accession>
<dbReference type="Pfam" id="PF24360">
    <property type="entry name" value="DUF7516"/>
    <property type="match status" value="1"/>
</dbReference>
<feature type="region of interest" description="Disordered" evidence="1">
    <location>
        <begin position="362"/>
        <end position="550"/>
    </location>
</feature>
<evidence type="ECO:0000256" key="1">
    <source>
        <dbReference type="SAM" id="MobiDB-lite"/>
    </source>
</evidence>